<evidence type="ECO:0000313" key="2">
    <source>
        <dbReference type="Proteomes" id="UP000824998"/>
    </source>
</evidence>
<comment type="caution">
    <text evidence="1">The sequence shown here is derived from an EMBL/GenBank/DDBJ whole genome shotgun (WGS) entry which is preliminary data.</text>
</comment>
<dbReference type="InterPro" id="IPR015943">
    <property type="entry name" value="WD40/YVTN_repeat-like_dom_sf"/>
</dbReference>
<evidence type="ECO:0000313" key="1">
    <source>
        <dbReference type="EMBL" id="KAG9231995.1"/>
    </source>
</evidence>
<dbReference type="Proteomes" id="UP000824998">
    <property type="component" value="Unassembled WGS sequence"/>
</dbReference>
<protein>
    <submittedName>
        <fullName evidence="1">Uncharacterized protein</fullName>
    </submittedName>
</protein>
<dbReference type="OrthoDB" id="194358at2759"/>
<proteinExistence type="predicted"/>
<organism evidence="1 2">
    <name type="scientific">Amylocarpus encephaloides</name>
    <dbReference type="NCBI Taxonomy" id="45428"/>
    <lineage>
        <taxon>Eukaryota</taxon>
        <taxon>Fungi</taxon>
        <taxon>Dikarya</taxon>
        <taxon>Ascomycota</taxon>
        <taxon>Pezizomycotina</taxon>
        <taxon>Leotiomycetes</taxon>
        <taxon>Helotiales</taxon>
        <taxon>Helotiales incertae sedis</taxon>
        <taxon>Amylocarpus</taxon>
    </lineage>
</organism>
<dbReference type="SUPFAM" id="SSF117289">
    <property type="entry name" value="Nucleoporin domain"/>
    <property type="match status" value="1"/>
</dbReference>
<dbReference type="EMBL" id="MU251570">
    <property type="protein sequence ID" value="KAG9231995.1"/>
    <property type="molecule type" value="Genomic_DNA"/>
</dbReference>
<keyword evidence="2" id="KW-1185">Reference proteome</keyword>
<name>A0A9P7YF98_9HELO</name>
<reference evidence="1" key="1">
    <citation type="journal article" date="2021" name="IMA Fungus">
        <title>Genomic characterization of three marine fungi, including Emericellopsis atlantica sp. nov. with signatures of a generalist lifestyle and marine biomass degradation.</title>
        <authorList>
            <person name="Hagestad O.C."/>
            <person name="Hou L."/>
            <person name="Andersen J.H."/>
            <person name="Hansen E.H."/>
            <person name="Altermark B."/>
            <person name="Li C."/>
            <person name="Kuhnert E."/>
            <person name="Cox R.J."/>
            <person name="Crous P.W."/>
            <person name="Spatafora J.W."/>
            <person name="Lail K."/>
            <person name="Amirebrahimi M."/>
            <person name="Lipzen A."/>
            <person name="Pangilinan J."/>
            <person name="Andreopoulos W."/>
            <person name="Hayes R.D."/>
            <person name="Ng V."/>
            <person name="Grigoriev I.V."/>
            <person name="Jackson S.A."/>
            <person name="Sutton T.D.S."/>
            <person name="Dobson A.D.W."/>
            <person name="Rama T."/>
        </authorList>
    </citation>
    <scope>NUCLEOTIDE SEQUENCE</scope>
    <source>
        <strain evidence="1">TRa018bII</strain>
    </source>
</reference>
<sequence length="128" mass="13975">MDGGNFLGLCGKEGDVLKKDDSPVMWIRDFIFSPDADASSLISLHRDGEVALLDPCEMSLGSSVQANAQVMACSPNGRLFELESLTLIYTLKGQDHSIKSIAFDSDSLSFMNIRGSPCNNWYVLPSPR</sequence>
<dbReference type="AlphaFoldDB" id="A0A9P7YF98"/>
<dbReference type="Gene3D" id="2.130.10.10">
    <property type="entry name" value="YVTN repeat-like/Quinoprotein amine dehydrogenase"/>
    <property type="match status" value="1"/>
</dbReference>
<gene>
    <name evidence="1" type="ORF">BJ875DRAFT_468012</name>
</gene>
<accession>A0A9P7YF98</accession>